<feature type="compositionally biased region" description="Polar residues" evidence="1">
    <location>
        <begin position="945"/>
        <end position="958"/>
    </location>
</feature>
<dbReference type="PROSITE" id="PS50003">
    <property type="entry name" value="PH_DOMAIN"/>
    <property type="match status" value="1"/>
</dbReference>
<feature type="compositionally biased region" description="Pro residues" evidence="1">
    <location>
        <begin position="645"/>
        <end position="657"/>
    </location>
</feature>
<feature type="region of interest" description="Disordered" evidence="1">
    <location>
        <begin position="750"/>
        <end position="884"/>
    </location>
</feature>
<dbReference type="SUPFAM" id="SSF50729">
    <property type="entry name" value="PH domain-like"/>
    <property type="match status" value="1"/>
</dbReference>
<comment type="caution">
    <text evidence="3">The sequence shown here is derived from an EMBL/GenBank/DDBJ whole genome shotgun (WGS) entry which is preliminary data.</text>
</comment>
<evidence type="ECO:0000256" key="1">
    <source>
        <dbReference type="SAM" id="MobiDB-lite"/>
    </source>
</evidence>
<feature type="region of interest" description="Disordered" evidence="1">
    <location>
        <begin position="945"/>
        <end position="985"/>
    </location>
</feature>
<feature type="compositionally biased region" description="Polar residues" evidence="1">
    <location>
        <begin position="592"/>
        <end position="603"/>
    </location>
</feature>
<proteinExistence type="predicted"/>
<feature type="compositionally biased region" description="Polar residues" evidence="1">
    <location>
        <begin position="1230"/>
        <end position="1255"/>
    </location>
</feature>
<accession>A0A9P4H079</accession>
<feature type="compositionally biased region" description="Polar residues" evidence="1">
    <location>
        <begin position="799"/>
        <end position="814"/>
    </location>
</feature>
<feature type="region of interest" description="Disordered" evidence="1">
    <location>
        <begin position="1009"/>
        <end position="1052"/>
    </location>
</feature>
<feature type="non-terminal residue" evidence="3">
    <location>
        <position position="1"/>
    </location>
</feature>
<protein>
    <recommendedName>
        <fullName evidence="2">PH domain-containing protein</fullName>
    </recommendedName>
</protein>
<feature type="compositionally biased region" description="Polar residues" evidence="1">
    <location>
        <begin position="553"/>
        <end position="563"/>
    </location>
</feature>
<dbReference type="InterPro" id="IPR058155">
    <property type="entry name" value="Skg3/CAF120-like_PH"/>
</dbReference>
<feature type="region of interest" description="Disordered" evidence="1">
    <location>
        <begin position="715"/>
        <end position="738"/>
    </location>
</feature>
<evidence type="ECO:0000259" key="2">
    <source>
        <dbReference type="PROSITE" id="PS50003"/>
    </source>
</evidence>
<feature type="non-terminal residue" evidence="3">
    <location>
        <position position="1269"/>
    </location>
</feature>
<dbReference type="OrthoDB" id="5563754at2759"/>
<feature type="compositionally biased region" description="Low complexity" evidence="1">
    <location>
        <begin position="34"/>
        <end position="43"/>
    </location>
</feature>
<dbReference type="Pfam" id="PF25381">
    <property type="entry name" value="PH_26"/>
    <property type="match status" value="1"/>
</dbReference>
<name>A0A9P4H079_9PLEO</name>
<feature type="compositionally biased region" description="Polar residues" evidence="1">
    <location>
        <begin position="44"/>
        <end position="58"/>
    </location>
</feature>
<feature type="domain" description="PH" evidence="2">
    <location>
        <begin position="112"/>
        <end position="228"/>
    </location>
</feature>
<evidence type="ECO:0000313" key="4">
    <source>
        <dbReference type="Proteomes" id="UP000799777"/>
    </source>
</evidence>
<feature type="region of interest" description="Disordered" evidence="1">
    <location>
        <begin position="1224"/>
        <end position="1269"/>
    </location>
</feature>
<feature type="region of interest" description="Disordered" evidence="1">
    <location>
        <begin position="1"/>
        <end position="79"/>
    </location>
</feature>
<evidence type="ECO:0000313" key="3">
    <source>
        <dbReference type="EMBL" id="KAF2026038.1"/>
    </source>
</evidence>
<feature type="compositionally biased region" description="Low complexity" evidence="1">
    <location>
        <begin position="509"/>
        <end position="521"/>
    </location>
</feature>
<keyword evidence="4" id="KW-1185">Reference proteome</keyword>
<reference evidence="3" key="1">
    <citation type="journal article" date="2020" name="Stud. Mycol.">
        <title>101 Dothideomycetes genomes: a test case for predicting lifestyles and emergence of pathogens.</title>
        <authorList>
            <person name="Haridas S."/>
            <person name="Albert R."/>
            <person name="Binder M."/>
            <person name="Bloem J."/>
            <person name="Labutti K."/>
            <person name="Salamov A."/>
            <person name="Andreopoulos B."/>
            <person name="Baker S."/>
            <person name="Barry K."/>
            <person name="Bills G."/>
            <person name="Bluhm B."/>
            <person name="Cannon C."/>
            <person name="Castanera R."/>
            <person name="Culley D."/>
            <person name="Daum C."/>
            <person name="Ezra D."/>
            <person name="Gonzalez J."/>
            <person name="Henrissat B."/>
            <person name="Kuo A."/>
            <person name="Liang C."/>
            <person name="Lipzen A."/>
            <person name="Lutzoni F."/>
            <person name="Magnuson J."/>
            <person name="Mondo S."/>
            <person name="Nolan M."/>
            <person name="Ohm R."/>
            <person name="Pangilinan J."/>
            <person name="Park H.-J."/>
            <person name="Ramirez L."/>
            <person name="Alfaro M."/>
            <person name="Sun H."/>
            <person name="Tritt A."/>
            <person name="Yoshinaga Y."/>
            <person name="Zwiers L.-H."/>
            <person name="Turgeon B."/>
            <person name="Goodwin S."/>
            <person name="Spatafora J."/>
            <person name="Crous P."/>
            <person name="Grigoriev I."/>
        </authorList>
    </citation>
    <scope>NUCLEOTIDE SEQUENCE</scope>
    <source>
        <strain evidence="3">CBS 110217</strain>
    </source>
</reference>
<sequence length="1269" mass="140268">VLSFMSQWGGGAHLQKQPPSNNASPGPASPAPASPSKVPSANAYAQSATTLDNYNSDRGSPASAQHARSDSRPSSRPMSMIQTYQPPVMEVGKDTLPELQRIFTFLNSHSNKLYQEGYFLKFHDTDARGRPAVDRKWQEYFVQLVGTILSLWDATDLDQAGGDMEVLPTFINLTDAAIHMIPSMTLKDGKKLDNILSVSTAASNKYLFHFDSYHALTQWTAGIRLAMYEQTCLSEAYTGALIAGKGKTLNNIRAILDRQHAVYDDWVRVRFGAGTAWRRCWCVVSPPDQKEFAKLQKSQKKSNVYDRPTVLKGDIKFYDSKKIKKNTKPIATVKNAFACYAIYPQSKQLIDQSTLVKIEGKITVHSNPESTTEGFVFVMPESRPAISGFEIMLQYLFPVYDTFNLYGRPNKLVADVLDSRGLMFAMPSDRRYGYLEIWDVVNLINIDGSQMWSERQWRKQLKDLTAKKMSEGLDGDISSARTSRRNTVSRAGFASSRNNIRFDEQGSIRSNPSTRRSSPTRHAQFDVGNQGPRRVGTAPAAQPFSPPRHQRSVSEANGYNNYQGAPGRFAQDRALDAGDQPPTPPPHDVINGHSNNGYGQYQDVSDGDETSNHDPSILPRFPVAPSALPHGPIDAPPALSHAPYQQPPVRPALPPAMKPNASVDSATLHQMADASNTPLPADIAAAGAAAAWKSQESIHSRRSGEYNGYNEYAQQPYLNARPPPTDRHSGSRLSTIPASPYNEQSEFMQRPEAYQPTAPPVPEHSVPPQQPQRQEPPYRPHSGSGSSGIARKPVPGRSPSASHDNTRSITSSTHDSLRDIRNIVVDPTALDTLANDDSSSLYESSEPDYASVASEEPKPRQLPQRREDRPRSGVLKIAGDPNLKMKEDMNPAEVIEKELDIPKVNFGPTYELAFERPGTSGTMTQATHDGRYSRSRDNLAITPTEQRQSYISGRTTPNDALHMRNDSDPRIVPWNPTTSSPGRQVDQQNFDAELWVMNRASQQPQGLVYGHGRTNSHTPPPLGGRQLSGEWGNLSRPPSQPLSRPQSRSADAMLDQRQVRLSAHEHMQAARATGTPLLTGVSAHKKRQPSEGLVGIIDNREREKQLAKATHQGSTWAVRQSMEPEVYQRLIMKQRQQDAEARQRQMELHQQQVQLGMAQGVYQGAPSVMGMSMGTPSVMGIPTGSGTPQGMVGMAYSSPQQIPPQMYQQQGYFSQPMMTPNTNMMPGGWSSPNPMTPQGQYFQNPSQYGQQQPATQPYGASFDREQAAK</sequence>
<dbReference type="InterPro" id="IPR011993">
    <property type="entry name" value="PH-like_dom_sf"/>
</dbReference>
<feature type="region of interest" description="Disordered" evidence="1">
    <location>
        <begin position="473"/>
        <end position="661"/>
    </location>
</feature>
<feature type="compositionally biased region" description="Basic and acidic residues" evidence="1">
    <location>
        <begin position="855"/>
        <end position="871"/>
    </location>
</feature>
<organism evidence="3 4">
    <name type="scientific">Setomelanomma holmii</name>
    <dbReference type="NCBI Taxonomy" id="210430"/>
    <lineage>
        <taxon>Eukaryota</taxon>
        <taxon>Fungi</taxon>
        <taxon>Dikarya</taxon>
        <taxon>Ascomycota</taxon>
        <taxon>Pezizomycotina</taxon>
        <taxon>Dothideomycetes</taxon>
        <taxon>Pleosporomycetidae</taxon>
        <taxon>Pleosporales</taxon>
        <taxon>Pleosporineae</taxon>
        <taxon>Phaeosphaeriaceae</taxon>
        <taxon>Setomelanomma</taxon>
    </lineage>
</organism>
<gene>
    <name evidence="3" type="ORF">EK21DRAFT_37133</name>
</gene>
<dbReference type="SMART" id="SM00233">
    <property type="entry name" value="PH"/>
    <property type="match status" value="1"/>
</dbReference>
<dbReference type="Proteomes" id="UP000799777">
    <property type="component" value="Unassembled WGS sequence"/>
</dbReference>
<feature type="compositionally biased region" description="Polar residues" evidence="1">
    <location>
        <begin position="975"/>
        <end position="985"/>
    </location>
</feature>
<feature type="compositionally biased region" description="Low complexity" evidence="1">
    <location>
        <begin position="1034"/>
        <end position="1049"/>
    </location>
</feature>
<feature type="compositionally biased region" description="Polar residues" evidence="1">
    <location>
        <begin position="479"/>
        <end position="499"/>
    </location>
</feature>
<dbReference type="InterPro" id="IPR001849">
    <property type="entry name" value="PH_domain"/>
</dbReference>
<dbReference type="EMBL" id="ML978251">
    <property type="protein sequence ID" value="KAF2026038.1"/>
    <property type="molecule type" value="Genomic_DNA"/>
</dbReference>
<dbReference type="AlphaFoldDB" id="A0A9P4H079"/>
<dbReference type="Gene3D" id="2.30.29.30">
    <property type="entry name" value="Pleckstrin-homology domain (PH domain)/Phosphotyrosine-binding domain (PTB)"/>
    <property type="match status" value="1"/>
</dbReference>